<dbReference type="InterPro" id="IPR011990">
    <property type="entry name" value="TPR-like_helical_dom_sf"/>
</dbReference>
<dbReference type="RefSeq" id="WP_408623255.1">
    <property type="nucleotide sequence ID" value="NZ_JBEQCT010000003.1"/>
</dbReference>
<evidence type="ECO:0008006" key="3">
    <source>
        <dbReference type="Google" id="ProtNLM"/>
    </source>
</evidence>
<dbReference type="SUPFAM" id="SSF48452">
    <property type="entry name" value="TPR-like"/>
    <property type="match status" value="3"/>
</dbReference>
<dbReference type="Proteomes" id="UP001629953">
    <property type="component" value="Unassembled WGS sequence"/>
</dbReference>
<evidence type="ECO:0000313" key="2">
    <source>
        <dbReference type="Proteomes" id="UP001629953"/>
    </source>
</evidence>
<dbReference type="EMBL" id="JBEQCT010000003">
    <property type="protein sequence ID" value="MFM2485042.1"/>
    <property type="molecule type" value="Genomic_DNA"/>
</dbReference>
<dbReference type="SMART" id="SM00028">
    <property type="entry name" value="TPR"/>
    <property type="match status" value="3"/>
</dbReference>
<accession>A0ABW9G5Y8</accession>
<proteinExistence type="predicted"/>
<protein>
    <recommendedName>
        <fullName evidence="3">Tetratricopeptide repeat protein</fullName>
    </recommendedName>
</protein>
<comment type="caution">
    <text evidence="1">The sequence shown here is derived from an EMBL/GenBank/DDBJ whole genome shotgun (WGS) entry which is preliminary data.</text>
</comment>
<sequence>MRLSAYWIILFVGLYAPLGHSESISQSDYRTLQAAQALLAAQQPEKAQKKLQQWLQQLAKSPSNEYARSLAQITLGRTALALQNPQQALAAFKQAYQSQTQPEAQQQALLMTIAQLQLNLEQWQAGVDSLKQWLKVAPNTHHQANHYYLLAIGYYHLNDWHSGLDSINTALTQRANAPLDWYQLGVALAIAKKQWHRSIIWQQKIVSLAPSQMQNWYQLANLELNAKQPLQALATLRLAWQRHLFAMPDHYRMLSQLALSEHIPYLAAVVYADGIKKQQLKNNAENLQQLASLWTSAKQYPQALKSLDQLATRYPSNLHYQSYIDMLLAQKKWQRVMIIHQQANQHGQKSAALDLSAGIAATELNQFTKATALFHLAKRSSLLQSQAKAWLDYVQQIRTTQG</sequence>
<reference evidence="1 2" key="1">
    <citation type="journal article" date="2013" name="Int. J. Syst. Evol. Microbiol.">
        <title>Celerinatantimonas yamalensis sp. nov., a cold-adapted diazotrophic bacterium from a cold permafrost brine.</title>
        <authorList>
            <person name="Shcherbakova V."/>
            <person name="Chuvilskaya N."/>
            <person name="Rivkina E."/>
            <person name="Demidov N."/>
            <person name="Uchaeva V."/>
            <person name="Suetin S."/>
            <person name="Suzina N."/>
            <person name="Gilichinsky D."/>
        </authorList>
    </citation>
    <scope>NUCLEOTIDE SEQUENCE [LARGE SCALE GENOMIC DNA]</scope>
    <source>
        <strain evidence="1 2">C7</strain>
    </source>
</reference>
<gene>
    <name evidence="1" type="ORF">ABUE30_08190</name>
</gene>
<organism evidence="1 2">
    <name type="scientific">Celerinatantimonas yamalensis</name>
    <dbReference type="NCBI Taxonomy" id="559956"/>
    <lineage>
        <taxon>Bacteria</taxon>
        <taxon>Pseudomonadati</taxon>
        <taxon>Pseudomonadota</taxon>
        <taxon>Gammaproteobacteria</taxon>
        <taxon>Celerinatantimonadaceae</taxon>
        <taxon>Celerinatantimonas</taxon>
    </lineage>
</organism>
<name>A0ABW9G5Y8_9GAMM</name>
<keyword evidence="2" id="KW-1185">Reference proteome</keyword>
<dbReference type="Gene3D" id="1.25.40.10">
    <property type="entry name" value="Tetratricopeptide repeat domain"/>
    <property type="match status" value="2"/>
</dbReference>
<dbReference type="InterPro" id="IPR019734">
    <property type="entry name" value="TPR_rpt"/>
</dbReference>
<evidence type="ECO:0000313" key="1">
    <source>
        <dbReference type="EMBL" id="MFM2485042.1"/>
    </source>
</evidence>